<accession>B3RS68</accession>
<dbReference type="STRING" id="10228.B3RS68"/>
<dbReference type="CTD" id="6751674"/>
<keyword evidence="7 10" id="KW-0863">Zinc-finger</keyword>
<protein>
    <recommendedName>
        <fullName evidence="16">FYVE-type domain-containing protein</fullName>
    </recommendedName>
</protein>
<dbReference type="GO" id="GO:0052810">
    <property type="term" value="F:1-phosphatidylinositol-5-kinase activity"/>
    <property type="evidence" value="ECO:0000318"/>
    <property type="project" value="GO_Central"/>
</dbReference>
<keyword evidence="9" id="KW-0862">Zinc</keyword>
<dbReference type="InterPro" id="IPR000591">
    <property type="entry name" value="DEP_dom"/>
</dbReference>
<dbReference type="eggNOG" id="KOG0230">
    <property type="taxonomic scope" value="Eukaryota"/>
</dbReference>
<sequence length="1090" mass="123573">MNTRSKSNYQSLELPPELEPKNRLALNSLWKSFIKATVGESETGNALSPHHGEGSETVEQNTNERNPSAAIESNSSNEIQVRSGRDALTAMLTERDTRSKNLSETLRFIHLCINQDYNKYKIPETDQIIVMPSYKHSSYVSIPKSKPLQLPEDQQSTRVGILPTKSERTLVSKPSYDQIANKVKIEPASSRTRMPLSDDDKTTRSVIIQPMEDNKHDNTAIHQKLPSKVSSTPSAPKDVSKQHWMPDEKCTECYECGQKFTILRRRHHCRCCGRIFCSTCCRIRIQGSLLAFTFGIDADGMVRVCHHCKQQVDSQMNAKSISTSGIVTPEKLDSQLTDETVNLSARKASFHKNANTEDTAFLPLTATMIKSLLRSGFNDANDKNASDNVIAIRKLQHIASEMCRKIDLIANTSNNHNSSPSDTIISGYQISSWLLSHSHAIDRSQAASIGQALVTIGFLFSLTRESNEFTDTKDSRFVINEYPFIKAVELFSGNESNNEINVRETAPETKPSEGIINFKSTMGATNRTKRIALENMNMNEQFQKLRRESAVRIYDQLMASENLDSKWKEILLSITYEIVESVRPDVEKRDKMDIRQYVKVKKVPGGLPSNTRVIYGTACSKDIAHKHMKNRIENPTILLLNCALEFQRAQNKYCSLQSVTMQDVMLRIVRSCRGDVINSLEQVTRPRLGGCALFAVYSYNLPNGGVKTITQFEGCNPEFGCSVILRGDTNTELAKVKRVLRFMIYAYHHLKLESSLLIDYSVDCKSSSLWEVTTNNPSKSTDDIEKKSNDETKAVLENENESSIADDSITNDLLLNDKVVYAFNNVITSVSMFKTFHIPYILTHTGNNSPVRNYLIPNIYLSKYFYRDCRFPEEKQEEDKMDPDYLIKFAYRETHANNEHHSFKPSGTVLLPRHEFITDASILHSNESSLQKSLVCFRSYGGRIYSVWSPATQDGRNKSDSECVSFGQQKIDCLDIYRHQQITVLYSRTSKISSGTSKCVSHYIKCIDFYSGNDIPLGLFLQIHCFSNQRCFIDNCELSAKDHVEQYTHNNGTVSIFIQNIPEEETSGDELEDFITSWNFCKICKKVKMQ</sequence>
<dbReference type="InterPro" id="IPR011011">
    <property type="entry name" value="Znf_FYVE_PHD"/>
</dbReference>
<feature type="domain" description="FYVE-type" evidence="12">
    <location>
        <begin position="247"/>
        <end position="313"/>
    </location>
</feature>
<keyword evidence="4" id="KW-0808">Transferase</keyword>
<evidence type="ECO:0000259" key="13">
    <source>
        <dbReference type="PROSITE" id="PS50186"/>
    </source>
</evidence>
<dbReference type="SMART" id="SM00064">
    <property type="entry name" value="FYVE"/>
    <property type="match status" value="1"/>
</dbReference>
<keyword evidence="3" id="KW-0963">Cytoplasm</keyword>
<dbReference type="Pfam" id="PF00118">
    <property type="entry name" value="Cpn60_TCP1"/>
    <property type="match status" value="1"/>
</dbReference>
<dbReference type="CDD" id="cd15725">
    <property type="entry name" value="FYVE_PIKfyve_Fab1"/>
    <property type="match status" value="1"/>
</dbReference>
<dbReference type="GO" id="GO:0035556">
    <property type="term" value="P:intracellular signal transduction"/>
    <property type="evidence" value="ECO:0007669"/>
    <property type="project" value="InterPro"/>
</dbReference>
<dbReference type="InterPro" id="IPR036388">
    <property type="entry name" value="WH-like_DNA-bd_sf"/>
</dbReference>
<gene>
    <name evidence="14" type="ORF">TRIADDRAFT_54491</name>
</gene>
<dbReference type="HOGENOM" id="CLU_284753_0_0_1"/>
<evidence type="ECO:0000256" key="1">
    <source>
        <dbReference type="ARBA" id="ARBA00004177"/>
    </source>
</evidence>
<evidence type="ECO:0000256" key="8">
    <source>
        <dbReference type="ARBA" id="ARBA00022786"/>
    </source>
</evidence>
<dbReference type="PANTHER" id="PTHR46715:SF1">
    <property type="entry name" value="1-PHOSPHATIDYLINOSITOL 3-PHOSPHATE 5-KINASE"/>
    <property type="match status" value="1"/>
</dbReference>
<comment type="subcellular location">
    <subcellularLocation>
        <location evidence="2">Cytoplasm</location>
    </subcellularLocation>
    <subcellularLocation>
        <location evidence="1">Endosome</location>
    </subcellularLocation>
</comment>
<dbReference type="Gene3D" id="3.30.40.10">
    <property type="entry name" value="Zinc/RING finger domain, C3HC4 (zinc finger)"/>
    <property type="match status" value="1"/>
</dbReference>
<dbReference type="SUPFAM" id="SSF54849">
    <property type="entry name" value="GroEL-intermediate domain like"/>
    <property type="match status" value="1"/>
</dbReference>
<evidence type="ECO:0000256" key="3">
    <source>
        <dbReference type="ARBA" id="ARBA00022490"/>
    </source>
</evidence>
<evidence type="ECO:0000313" key="14">
    <source>
        <dbReference type="EMBL" id="EDV26463.1"/>
    </source>
</evidence>
<name>B3RS68_TRIAD</name>
<dbReference type="GO" id="GO:0032438">
    <property type="term" value="P:melanosome organization"/>
    <property type="evidence" value="ECO:0000318"/>
    <property type="project" value="GO_Central"/>
</dbReference>
<dbReference type="GO" id="GO:1903426">
    <property type="term" value="P:regulation of reactive oxygen species biosynthetic process"/>
    <property type="evidence" value="ECO:0000318"/>
    <property type="project" value="GO_Central"/>
</dbReference>
<evidence type="ECO:0000256" key="6">
    <source>
        <dbReference type="ARBA" id="ARBA00022753"/>
    </source>
</evidence>
<evidence type="ECO:0000256" key="7">
    <source>
        <dbReference type="ARBA" id="ARBA00022771"/>
    </source>
</evidence>
<dbReference type="AlphaFoldDB" id="B3RS68"/>
<dbReference type="GO" id="GO:0031410">
    <property type="term" value="C:cytoplasmic vesicle"/>
    <property type="evidence" value="ECO:0000318"/>
    <property type="project" value="GO_Central"/>
</dbReference>
<dbReference type="KEGG" id="tad:TRIADDRAFT_54491"/>
<dbReference type="GO" id="GO:0005768">
    <property type="term" value="C:endosome"/>
    <property type="evidence" value="ECO:0007669"/>
    <property type="project" value="UniProtKB-SubCell"/>
</dbReference>
<dbReference type="SUPFAM" id="SSF52029">
    <property type="entry name" value="GroEL apical domain-like"/>
    <property type="match status" value="1"/>
</dbReference>
<dbReference type="InterPro" id="IPR043548">
    <property type="entry name" value="PIKfyve"/>
</dbReference>
<keyword evidence="6" id="KW-0967">Endosome</keyword>
<dbReference type="GO" id="GO:0008270">
    <property type="term" value="F:zinc ion binding"/>
    <property type="evidence" value="ECO:0007669"/>
    <property type="project" value="UniProtKB-KW"/>
</dbReference>
<dbReference type="Pfam" id="PF01363">
    <property type="entry name" value="FYVE"/>
    <property type="match status" value="1"/>
</dbReference>
<keyword evidence="8" id="KW-0833">Ubl conjugation pathway</keyword>
<feature type="domain" description="DEP" evidence="13">
    <location>
        <begin position="425"/>
        <end position="481"/>
    </location>
</feature>
<evidence type="ECO:0000256" key="9">
    <source>
        <dbReference type="ARBA" id="ARBA00022833"/>
    </source>
</evidence>
<evidence type="ECO:0000256" key="4">
    <source>
        <dbReference type="ARBA" id="ARBA00022679"/>
    </source>
</evidence>
<evidence type="ECO:0000256" key="10">
    <source>
        <dbReference type="PROSITE-ProRule" id="PRU00091"/>
    </source>
</evidence>
<dbReference type="InterPro" id="IPR027409">
    <property type="entry name" value="GroEL-like_apical_dom_sf"/>
</dbReference>
<evidence type="ECO:0000256" key="11">
    <source>
        <dbReference type="SAM" id="MobiDB-lite"/>
    </source>
</evidence>
<dbReference type="FunCoup" id="B3RS68">
    <property type="interactions" value="1753"/>
</dbReference>
<dbReference type="InterPro" id="IPR017455">
    <property type="entry name" value="Znf_FYVE-rel"/>
</dbReference>
<evidence type="ECO:0000313" key="15">
    <source>
        <dbReference type="Proteomes" id="UP000009022"/>
    </source>
</evidence>
<organism evidence="14 15">
    <name type="scientific">Trichoplax adhaerens</name>
    <name type="common">Trichoplax reptans</name>
    <dbReference type="NCBI Taxonomy" id="10228"/>
    <lineage>
        <taxon>Eukaryota</taxon>
        <taxon>Metazoa</taxon>
        <taxon>Placozoa</taxon>
        <taxon>Uniplacotomia</taxon>
        <taxon>Trichoplacea</taxon>
        <taxon>Trichoplacidae</taxon>
        <taxon>Trichoplax</taxon>
    </lineage>
</organism>
<dbReference type="GO" id="GO:0005524">
    <property type="term" value="F:ATP binding"/>
    <property type="evidence" value="ECO:0007669"/>
    <property type="project" value="InterPro"/>
</dbReference>
<feature type="region of interest" description="Disordered" evidence="11">
    <location>
        <begin position="41"/>
        <end position="80"/>
    </location>
</feature>
<dbReference type="RefSeq" id="XP_002110459.1">
    <property type="nucleotide sequence ID" value="XM_002110423.1"/>
</dbReference>
<proteinExistence type="predicted"/>
<dbReference type="Gene3D" id="3.50.7.10">
    <property type="entry name" value="GroEL"/>
    <property type="match status" value="2"/>
</dbReference>
<dbReference type="GO" id="GO:0030593">
    <property type="term" value="P:neutrophil chemotaxis"/>
    <property type="evidence" value="ECO:0000318"/>
    <property type="project" value="GO_Central"/>
</dbReference>
<dbReference type="PROSITE" id="PS50178">
    <property type="entry name" value="ZF_FYVE"/>
    <property type="match status" value="1"/>
</dbReference>
<evidence type="ECO:0000256" key="2">
    <source>
        <dbReference type="ARBA" id="ARBA00004496"/>
    </source>
</evidence>
<dbReference type="GeneID" id="6751674"/>
<dbReference type="SUPFAM" id="SSF57903">
    <property type="entry name" value="FYVE/PHD zinc finger"/>
    <property type="match status" value="1"/>
</dbReference>
<dbReference type="Gene3D" id="1.10.10.10">
    <property type="entry name" value="Winged helix-like DNA-binding domain superfamily/Winged helix DNA-binding domain"/>
    <property type="match status" value="1"/>
</dbReference>
<dbReference type="FunFam" id="3.30.40.10:FF:000510">
    <property type="entry name" value="Phosphatidylinositol 3,5-kinase"/>
    <property type="match status" value="1"/>
</dbReference>
<dbReference type="EMBL" id="DS985243">
    <property type="protein sequence ID" value="EDV26463.1"/>
    <property type="molecule type" value="Genomic_DNA"/>
</dbReference>
<dbReference type="PANTHER" id="PTHR46715">
    <property type="entry name" value="1-PHOSPHATIDYLINOSITOL 3-PHOSPHATE 5-KINASE"/>
    <property type="match status" value="1"/>
</dbReference>
<keyword evidence="15" id="KW-1185">Reference proteome</keyword>
<dbReference type="InterPro" id="IPR027410">
    <property type="entry name" value="TCP-1-like_intermed_sf"/>
</dbReference>
<dbReference type="GO" id="GO:0012506">
    <property type="term" value="C:vesicle membrane"/>
    <property type="evidence" value="ECO:0000318"/>
    <property type="project" value="GO_Central"/>
</dbReference>
<dbReference type="GO" id="GO:0000285">
    <property type="term" value="F:1-phosphatidylinositol-3-phosphate 5-kinase activity"/>
    <property type="evidence" value="ECO:0000318"/>
    <property type="project" value="GO_Central"/>
</dbReference>
<keyword evidence="5" id="KW-0479">Metal-binding</keyword>
<dbReference type="Proteomes" id="UP000009022">
    <property type="component" value="Unassembled WGS sequence"/>
</dbReference>
<dbReference type="InterPro" id="IPR002423">
    <property type="entry name" value="Cpn60/GroEL/TCP-1"/>
</dbReference>
<dbReference type="CDD" id="cd04371">
    <property type="entry name" value="DEP"/>
    <property type="match status" value="1"/>
</dbReference>
<dbReference type="SUPFAM" id="SSF46785">
    <property type="entry name" value="Winged helix' DNA-binding domain"/>
    <property type="match status" value="1"/>
</dbReference>
<dbReference type="InterPro" id="IPR000306">
    <property type="entry name" value="Znf_FYVE"/>
</dbReference>
<evidence type="ECO:0000256" key="5">
    <source>
        <dbReference type="ARBA" id="ARBA00022723"/>
    </source>
</evidence>
<dbReference type="PROSITE" id="PS50186">
    <property type="entry name" value="DEP"/>
    <property type="match status" value="1"/>
</dbReference>
<dbReference type="InParanoid" id="B3RS68"/>
<reference evidence="14 15" key="1">
    <citation type="journal article" date="2008" name="Nature">
        <title>The Trichoplax genome and the nature of placozoans.</title>
        <authorList>
            <person name="Srivastava M."/>
            <person name="Begovic E."/>
            <person name="Chapman J."/>
            <person name="Putnam N.H."/>
            <person name="Hellsten U."/>
            <person name="Kawashima T."/>
            <person name="Kuo A."/>
            <person name="Mitros T."/>
            <person name="Salamov A."/>
            <person name="Carpenter M.L."/>
            <person name="Signorovitch A.Y."/>
            <person name="Moreno M.A."/>
            <person name="Kamm K."/>
            <person name="Grimwood J."/>
            <person name="Schmutz J."/>
            <person name="Shapiro H."/>
            <person name="Grigoriev I.V."/>
            <person name="Buss L.W."/>
            <person name="Schierwater B."/>
            <person name="Dellaporta S.L."/>
            <person name="Rokhsar D.S."/>
        </authorList>
    </citation>
    <scope>NUCLEOTIDE SEQUENCE [LARGE SCALE GENOMIC DNA]</scope>
    <source>
        <strain evidence="14 15">Grell-BS-1999</strain>
    </source>
</reference>
<dbReference type="InterPro" id="IPR036390">
    <property type="entry name" value="WH_DNA-bd_sf"/>
</dbReference>
<evidence type="ECO:0008006" key="16">
    <source>
        <dbReference type="Google" id="ProtNLM"/>
    </source>
</evidence>
<evidence type="ECO:0000259" key="12">
    <source>
        <dbReference type="PROSITE" id="PS50178"/>
    </source>
</evidence>
<dbReference type="GO" id="GO:0090385">
    <property type="term" value="P:phagosome-lysosome fusion"/>
    <property type="evidence" value="ECO:0000318"/>
    <property type="project" value="GO_Central"/>
</dbReference>
<dbReference type="OrthoDB" id="158357at2759"/>
<feature type="compositionally biased region" description="Polar residues" evidence="11">
    <location>
        <begin position="57"/>
        <end position="80"/>
    </location>
</feature>
<dbReference type="Gene3D" id="3.30.260.10">
    <property type="entry name" value="TCP-1-like chaperonin intermediate domain"/>
    <property type="match status" value="1"/>
</dbReference>
<dbReference type="InterPro" id="IPR013083">
    <property type="entry name" value="Znf_RING/FYVE/PHD"/>
</dbReference>
<dbReference type="PhylomeDB" id="B3RS68"/>